<dbReference type="RefSeq" id="YP_025780.1">
    <property type="nucleotide sequence ID" value="NC_005926.1"/>
</dbReference>
<gene>
    <name evidence="1" type="primary">orf113</name>
</gene>
<reference evidence="1" key="1">
    <citation type="submission" date="2003-08" db="EMBL/GenBank/DDBJ databases">
        <authorList>
            <person name="Pombert J.-F."/>
            <person name="Otis C."/>
            <person name="Lemieux C."/>
            <person name="Turmel M."/>
        </authorList>
    </citation>
    <scope>NUCLEOTIDE SEQUENCE</scope>
    <source>
        <strain evidence="1">UTEX 1912</strain>
    </source>
</reference>
<keyword evidence="1" id="KW-0496">Mitochondrion</keyword>
<geneLocation type="mitochondrion" evidence="1"/>
<accession>Q6UVT5</accession>
<proteinExistence type="predicted"/>
<reference evidence="1" key="2">
    <citation type="journal article" date="2004" name="Mol. Biol. Evol.">
        <title>The complete mitochondrial DNA sequence of the green alga Pseudendoclonium akinetum (Ulvophyceae) highlights distinctive evolutionary trends in the chlorophyta and suggests a sister-group relationship between the Ulvophyceae and Chlorophyceae.</title>
        <authorList>
            <person name="Pombert J.F."/>
            <person name="Otis C."/>
            <person name="Lemieux C."/>
            <person name="Turmel M."/>
        </authorList>
    </citation>
    <scope>NUCLEOTIDE SEQUENCE</scope>
    <source>
        <strain evidence="1">UTEX 1912</strain>
    </source>
</reference>
<dbReference type="EMBL" id="AY359242">
    <property type="protein sequence ID" value="AAQ18739.1"/>
    <property type="molecule type" value="Genomic_DNA"/>
</dbReference>
<name>Q6UVT5_TUPAK</name>
<protein>
    <submittedName>
        <fullName evidence="1">Uncharacterized protein</fullName>
    </submittedName>
</protein>
<organism evidence="1">
    <name type="scientific">Tupiella akineta</name>
    <name type="common">Green alga</name>
    <name type="synonym">Pseudendoclonium akinetum</name>
    <dbReference type="NCBI Taxonomy" id="160070"/>
    <lineage>
        <taxon>Eukaryota</taxon>
        <taxon>Viridiplantae</taxon>
        <taxon>Chlorophyta</taxon>
        <taxon>core chlorophytes</taxon>
        <taxon>Ulvophyceae</taxon>
        <taxon>OUU clade</taxon>
        <taxon>Ulotrichales</taxon>
        <taxon>Tupiellaceae</taxon>
        <taxon>Tupiella</taxon>
    </lineage>
</organism>
<dbReference type="AlphaFoldDB" id="Q6UVT5"/>
<dbReference type="GeneID" id="2846995"/>
<sequence>MPARKSLVGRLRQICSFHSQTTARGSAKFAHFILKLRQFVHRLTNFGGRKFAHFIRKLRHGGKKGSQFACKVKGSPFLFAALKQLVNQGVPWLRQKLTALATNLAAANFTLIF</sequence>
<evidence type="ECO:0000313" key="1">
    <source>
        <dbReference type="EMBL" id="AAQ18739.1"/>
    </source>
</evidence>